<dbReference type="AlphaFoldDB" id="A0A976IG65"/>
<comment type="caution">
    <text evidence="2">The sequence shown here is derived from an EMBL/GenBank/DDBJ whole genome shotgun (WGS) entry which is preliminary data.</text>
</comment>
<proteinExistence type="predicted"/>
<protein>
    <submittedName>
        <fullName evidence="2">Uncharacterized protein</fullName>
    </submittedName>
</protein>
<accession>A0A976IG65</accession>
<dbReference type="GeneID" id="94348756"/>
<keyword evidence="3" id="KW-1185">Reference proteome</keyword>
<evidence type="ECO:0000313" key="2">
    <source>
        <dbReference type="EMBL" id="TDH70591.1"/>
    </source>
</evidence>
<dbReference type="RefSeq" id="XP_067820090.1">
    <property type="nucleotide sequence ID" value="XM_067963085.1"/>
</dbReference>
<feature type="compositionally biased region" description="Acidic residues" evidence="1">
    <location>
        <begin position="142"/>
        <end position="151"/>
    </location>
</feature>
<sequence>MFQIARLLRSASQASPNTTIRLNRGICASAVVSARHNRRGSPSRLCSGPPIHGEGDENSDKEIAKWFKDMQKQFPSSVPSQDEELPDLMELIDDEDDENDDDENPDKETEMFLDEAEELFSLSPTEFQKQMESYDQRYARESDDEDDDSEVEIDRATERIPKKKLIKVLGELNASHFPTRKNAERLPNAILNKNSAPLEKKVKLQKAERVTYRQESVGIAVLEFVQNLLIEDADLSGADIVPRFVEANVSPDLRRIVLFWEPMRVNSENQKISKKKGEAVRNRLQRQERWVRRNVTQHLNLKFKQQVEAKAEAARTLFEDEMKWLDTV</sequence>
<dbReference type="KEGG" id="blac:94348756"/>
<reference evidence="2 3" key="1">
    <citation type="journal article" date="2021" name="Genome Biol.">
        <title>AFLAP: assembly-free linkage analysis pipeline using k-mers from genome sequencing data.</title>
        <authorList>
            <person name="Fletcher K."/>
            <person name="Zhang L."/>
            <person name="Gil J."/>
            <person name="Han R."/>
            <person name="Cavanaugh K."/>
            <person name="Michelmore R."/>
        </authorList>
    </citation>
    <scope>NUCLEOTIDE SEQUENCE [LARGE SCALE GENOMIC DNA]</scope>
    <source>
        <strain evidence="2 3">SF5</strain>
    </source>
</reference>
<organism evidence="2 3">
    <name type="scientific">Bremia lactucae</name>
    <name type="common">Lettuce downy mildew</name>
    <dbReference type="NCBI Taxonomy" id="4779"/>
    <lineage>
        <taxon>Eukaryota</taxon>
        <taxon>Sar</taxon>
        <taxon>Stramenopiles</taxon>
        <taxon>Oomycota</taxon>
        <taxon>Peronosporomycetes</taxon>
        <taxon>Peronosporales</taxon>
        <taxon>Peronosporaceae</taxon>
        <taxon>Bremia</taxon>
    </lineage>
</organism>
<feature type="region of interest" description="Disordered" evidence="1">
    <location>
        <begin position="38"/>
        <end position="59"/>
    </location>
</feature>
<evidence type="ECO:0000313" key="3">
    <source>
        <dbReference type="Proteomes" id="UP000294530"/>
    </source>
</evidence>
<feature type="region of interest" description="Disordered" evidence="1">
    <location>
        <begin position="133"/>
        <end position="152"/>
    </location>
</feature>
<dbReference type="Proteomes" id="UP000294530">
    <property type="component" value="Unassembled WGS sequence"/>
</dbReference>
<gene>
    <name evidence="2" type="ORF">CCR75_005000</name>
</gene>
<dbReference type="OrthoDB" id="70930at2759"/>
<dbReference type="EMBL" id="SHOA02000001">
    <property type="protein sequence ID" value="TDH70591.1"/>
    <property type="molecule type" value="Genomic_DNA"/>
</dbReference>
<evidence type="ECO:0000256" key="1">
    <source>
        <dbReference type="SAM" id="MobiDB-lite"/>
    </source>
</evidence>
<name>A0A976IG65_BRELC</name>